<keyword evidence="2" id="KW-0732">Signal</keyword>
<protein>
    <recommendedName>
        <fullName evidence="5">Lipoprotein</fullName>
    </recommendedName>
</protein>
<reference evidence="3 4" key="1">
    <citation type="submission" date="2022-04" db="EMBL/GenBank/DDBJ databases">
        <title>Positive selection, recombination, and allopatry shape intraspecific diversity of widespread and dominant cyanobacteria.</title>
        <authorList>
            <person name="Wei J."/>
            <person name="Shu W."/>
            <person name="Hu C."/>
        </authorList>
    </citation>
    <scope>NUCLEOTIDE SEQUENCE [LARGE SCALE GENOMIC DNA]</scope>
    <source>
        <strain evidence="3 4">GB2-A4</strain>
    </source>
</reference>
<comment type="caution">
    <text evidence="3">The sequence shown here is derived from an EMBL/GenBank/DDBJ whole genome shotgun (WGS) entry which is preliminary data.</text>
</comment>
<dbReference type="Proteomes" id="UP001464891">
    <property type="component" value="Unassembled WGS sequence"/>
</dbReference>
<feature type="region of interest" description="Disordered" evidence="1">
    <location>
        <begin position="21"/>
        <end position="40"/>
    </location>
</feature>
<evidence type="ECO:0000313" key="3">
    <source>
        <dbReference type="EMBL" id="MEP0819620.1"/>
    </source>
</evidence>
<organism evidence="3 4">
    <name type="scientific">Trichocoleus desertorum GB2-A4</name>
    <dbReference type="NCBI Taxonomy" id="2933944"/>
    <lineage>
        <taxon>Bacteria</taxon>
        <taxon>Bacillati</taxon>
        <taxon>Cyanobacteriota</taxon>
        <taxon>Cyanophyceae</taxon>
        <taxon>Leptolyngbyales</taxon>
        <taxon>Trichocoleusaceae</taxon>
        <taxon>Trichocoleus</taxon>
    </lineage>
</organism>
<evidence type="ECO:0000256" key="2">
    <source>
        <dbReference type="SAM" id="SignalP"/>
    </source>
</evidence>
<dbReference type="EMBL" id="JAMPKM010000015">
    <property type="protein sequence ID" value="MEP0819620.1"/>
    <property type="molecule type" value="Genomic_DNA"/>
</dbReference>
<evidence type="ECO:0000256" key="1">
    <source>
        <dbReference type="SAM" id="MobiDB-lite"/>
    </source>
</evidence>
<accession>A0ABV0JEV9</accession>
<gene>
    <name evidence="3" type="ORF">NC998_21200</name>
</gene>
<proteinExistence type="predicted"/>
<evidence type="ECO:0000313" key="4">
    <source>
        <dbReference type="Proteomes" id="UP001464891"/>
    </source>
</evidence>
<evidence type="ECO:0008006" key="5">
    <source>
        <dbReference type="Google" id="ProtNLM"/>
    </source>
</evidence>
<sequence length="156" mass="17287">MRYFPLVAIALPLALLSCGQTPPATQSSSPATPSPVVTTQSPGTFVVNGKTLAPAGEPCELPQAIADSELFSRILTVPIGSSPEETQEQISKPPDQPFLTYQDPSFGTLIWTDNYNFIVVEMRMEFKDRKLTERFIMMSENVGQDNEKNCSWRSRD</sequence>
<dbReference type="RefSeq" id="WP_190440684.1">
    <property type="nucleotide sequence ID" value="NZ_JAMPKM010000015.1"/>
</dbReference>
<keyword evidence="4" id="KW-1185">Reference proteome</keyword>
<dbReference type="PROSITE" id="PS51257">
    <property type="entry name" value="PROKAR_LIPOPROTEIN"/>
    <property type="match status" value="1"/>
</dbReference>
<feature type="chain" id="PRO_5046356587" description="Lipoprotein" evidence="2">
    <location>
        <begin position="24"/>
        <end position="156"/>
    </location>
</feature>
<feature type="signal peptide" evidence="2">
    <location>
        <begin position="1"/>
        <end position="23"/>
    </location>
</feature>
<name>A0ABV0JEV9_9CYAN</name>